<evidence type="ECO:0000313" key="9">
    <source>
        <dbReference type="EMBL" id="SFR77627.1"/>
    </source>
</evidence>
<dbReference type="InterPro" id="IPR005017">
    <property type="entry name" value="OMPP1/FadL/TodX"/>
</dbReference>
<dbReference type="GO" id="GO:0009279">
    <property type="term" value="C:cell outer membrane"/>
    <property type="evidence" value="ECO:0007669"/>
    <property type="project" value="UniProtKB-SubCell"/>
</dbReference>
<sequence>MTLRSKSLLFAAAFGGLVATSGVANANAFYLQAQNARGAGRAFSGEAADTGAASLWWNPAAIGGMTTGEATLGATGIIPRGRVVDTGTTIRRPTNTGFVPVGGDGIARNPINKGVLPSGAVAYPLTDRIAIGVSVTSPFSFTTNYDDDSWTRYSADRTKLRTIDIQPSLGVAVTDWLRLGGAVNIEYSDASLSNALPNVAATLPDGEQRLKGDGWDFGYSVGGQIHSGDQFTFGVSYKSSIKHKLKGDVTISGLLGPLAAQNRVVDATATFRTPWQLIFSGRGKVSDQLTLNAQVIRFGWNKFDAIRLGAPLNTAIPEDYRNTWSYAGGLDYQLHPKITLRAGVQHALTPTRDGNRDARVPDANRWIYAAGSSYQMTPNFALDFGVNYADFKNETIDRVTAAYAGTAAQTPILTSGVLRKASAWEIAVGGRLTF</sequence>
<dbReference type="RefSeq" id="WP_093309467.1">
    <property type="nucleotide sequence ID" value="NZ_FOZG01000001.1"/>
</dbReference>
<keyword evidence="6" id="KW-0472">Membrane</keyword>
<evidence type="ECO:0000256" key="1">
    <source>
        <dbReference type="ARBA" id="ARBA00004571"/>
    </source>
</evidence>
<evidence type="ECO:0000256" key="2">
    <source>
        <dbReference type="ARBA" id="ARBA00008163"/>
    </source>
</evidence>
<comment type="similarity">
    <text evidence="2">Belongs to the OmpP1/FadL family.</text>
</comment>
<proteinExistence type="inferred from homology"/>
<dbReference type="AlphaFoldDB" id="A0A1I6JF81"/>
<keyword evidence="4" id="KW-0812">Transmembrane</keyword>
<protein>
    <submittedName>
        <fullName evidence="9">Long-chain fatty acid transport protein</fullName>
    </submittedName>
</protein>
<keyword evidence="7" id="KW-0998">Cell outer membrane</keyword>
<accession>A0A1I6JF81</accession>
<dbReference type="Proteomes" id="UP000198824">
    <property type="component" value="Unassembled WGS sequence"/>
</dbReference>
<evidence type="ECO:0000313" key="10">
    <source>
        <dbReference type="Proteomes" id="UP000198824"/>
    </source>
</evidence>
<comment type="subcellular location">
    <subcellularLocation>
        <location evidence="1">Cell outer membrane</location>
        <topology evidence="1">Multi-pass membrane protein</topology>
    </subcellularLocation>
</comment>
<dbReference type="STRING" id="1166337.SAMN05192580_0199"/>
<evidence type="ECO:0000256" key="5">
    <source>
        <dbReference type="ARBA" id="ARBA00022729"/>
    </source>
</evidence>
<feature type="chain" id="PRO_5011578870" evidence="8">
    <location>
        <begin position="27"/>
        <end position="434"/>
    </location>
</feature>
<evidence type="ECO:0000256" key="7">
    <source>
        <dbReference type="ARBA" id="ARBA00023237"/>
    </source>
</evidence>
<dbReference type="PANTHER" id="PTHR35093:SF8">
    <property type="entry name" value="OUTER MEMBRANE PROTEIN NMB0088-RELATED"/>
    <property type="match status" value="1"/>
</dbReference>
<evidence type="ECO:0000256" key="6">
    <source>
        <dbReference type="ARBA" id="ARBA00023136"/>
    </source>
</evidence>
<dbReference type="EMBL" id="FOZG01000001">
    <property type="protein sequence ID" value="SFR77627.1"/>
    <property type="molecule type" value="Genomic_DNA"/>
</dbReference>
<dbReference type="OrthoDB" id="19849at2"/>
<name>A0A1I6JF81_9SPHN</name>
<feature type="signal peptide" evidence="8">
    <location>
        <begin position="1"/>
        <end position="26"/>
    </location>
</feature>
<keyword evidence="3" id="KW-1134">Transmembrane beta strand</keyword>
<dbReference type="Gene3D" id="2.40.160.60">
    <property type="entry name" value="Outer membrane protein transport protein (OMPP1/FadL/TodX)"/>
    <property type="match status" value="1"/>
</dbReference>
<dbReference type="GO" id="GO:0015483">
    <property type="term" value="F:long-chain fatty acid transporting porin activity"/>
    <property type="evidence" value="ECO:0007669"/>
    <property type="project" value="TreeGrafter"/>
</dbReference>
<reference evidence="9 10" key="1">
    <citation type="submission" date="2016-10" db="EMBL/GenBank/DDBJ databases">
        <authorList>
            <person name="de Groot N.N."/>
        </authorList>
    </citation>
    <scope>NUCLEOTIDE SEQUENCE [LARGE SCALE GENOMIC DNA]</scope>
    <source>
        <strain evidence="9 10">S5-249</strain>
    </source>
</reference>
<dbReference type="Pfam" id="PF03349">
    <property type="entry name" value="Toluene_X"/>
    <property type="match status" value="1"/>
</dbReference>
<evidence type="ECO:0000256" key="8">
    <source>
        <dbReference type="SAM" id="SignalP"/>
    </source>
</evidence>
<keyword evidence="10" id="KW-1185">Reference proteome</keyword>
<dbReference type="SUPFAM" id="SSF56935">
    <property type="entry name" value="Porins"/>
    <property type="match status" value="1"/>
</dbReference>
<dbReference type="PANTHER" id="PTHR35093">
    <property type="entry name" value="OUTER MEMBRANE PROTEIN NMB0088-RELATED"/>
    <property type="match status" value="1"/>
</dbReference>
<organism evidence="9 10">
    <name type="scientific">Sphingomonas jatrophae</name>
    <dbReference type="NCBI Taxonomy" id="1166337"/>
    <lineage>
        <taxon>Bacteria</taxon>
        <taxon>Pseudomonadati</taxon>
        <taxon>Pseudomonadota</taxon>
        <taxon>Alphaproteobacteria</taxon>
        <taxon>Sphingomonadales</taxon>
        <taxon>Sphingomonadaceae</taxon>
        <taxon>Sphingomonas</taxon>
    </lineage>
</organism>
<gene>
    <name evidence="9" type="ORF">SAMN05192580_0199</name>
</gene>
<keyword evidence="5 8" id="KW-0732">Signal</keyword>
<evidence type="ECO:0000256" key="3">
    <source>
        <dbReference type="ARBA" id="ARBA00022452"/>
    </source>
</evidence>
<evidence type="ECO:0000256" key="4">
    <source>
        <dbReference type="ARBA" id="ARBA00022692"/>
    </source>
</evidence>